<dbReference type="KEGG" id="jre:108998936"/>
<organism evidence="1 2">
    <name type="scientific">Juglans regia</name>
    <name type="common">English walnut</name>
    <dbReference type="NCBI Taxonomy" id="51240"/>
    <lineage>
        <taxon>Eukaryota</taxon>
        <taxon>Viridiplantae</taxon>
        <taxon>Streptophyta</taxon>
        <taxon>Embryophyta</taxon>
        <taxon>Tracheophyta</taxon>
        <taxon>Spermatophyta</taxon>
        <taxon>Magnoliopsida</taxon>
        <taxon>eudicotyledons</taxon>
        <taxon>Gunneridae</taxon>
        <taxon>Pentapetalae</taxon>
        <taxon>rosids</taxon>
        <taxon>fabids</taxon>
        <taxon>Fagales</taxon>
        <taxon>Juglandaceae</taxon>
        <taxon>Juglans</taxon>
    </lineage>
</organism>
<dbReference type="AlphaFoldDB" id="A0A2I4FHY5"/>
<proteinExistence type="predicted"/>
<reference evidence="2" key="1">
    <citation type="submission" date="2025-08" db="UniProtKB">
        <authorList>
            <consortium name="RefSeq"/>
        </authorList>
    </citation>
    <scope>IDENTIFICATION</scope>
    <source>
        <tissue evidence="2">Leaves</tissue>
    </source>
</reference>
<dbReference type="RefSeq" id="XP_018831253.1">
    <property type="nucleotide sequence ID" value="XM_018975708.2"/>
</dbReference>
<dbReference type="Pfam" id="PF01190">
    <property type="entry name" value="Pollen_Ole_e_1"/>
    <property type="match status" value="1"/>
</dbReference>
<protein>
    <submittedName>
        <fullName evidence="2">Uncharacterized protein LOC108998936</fullName>
    </submittedName>
</protein>
<dbReference type="OrthoDB" id="1104395at2759"/>
<dbReference type="Gramene" id="Jr14_16490_p1">
    <property type="protein sequence ID" value="cds.Jr14_16490_p1"/>
    <property type="gene ID" value="Jr14_16490"/>
</dbReference>
<gene>
    <name evidence="2" type="primary">LOC108998936</name>
</gene>
<evidence type="ECO:0000313" key="1">
    <source>
        <dbReference type="Proteomes" id="UP000235220"/>
    </source>
</evidence>
<dbReference type="Proteomes" id="UP000235220">
    <property type="component" value="Chromosome 14"/>
</dbReference>
<accession>A0A2I4FHY5</accession>
<evidence type="ECO:0000313" key="2">
    <source>
        <dbReference type="RefSeq" id="XP_018831253.1"/>
    </source>
</evidence>
<name>A0A2I4FHY5_JUGRE</name>
<sequence>MAFPKLNIAAAAALLFVFALARIELSSCQFVRAKVSCLDCNQDYAFSGIKVLVKCDKVKKLAMATTEDDGSFEVELPSDSTNISKSSDHLPVLNCHAKLLGGPTQLFSSRKSMVSRIIETHEKPNSYTISTPLSFYTACPTTYTICRDMNKFGSSKNINLPLPTEWGLAPSSFYIPCFPIVTGIP</sequence>
<keyword evidence="1" id="KW-1185">Reference proteome</keyword>
<dbReference type="GeneID" id="108998936"/>